<dbReference type="SUPFAM" id="SSF56300">
    <property type="entry name" value="Metallo-dependent phosphatases"/>
    <property type="match status" value="1"/>
</dbReference>
<feature type="domain" description="Capsule synthesis protein CapA" evidence="3">
    <location>
        <begin position="34"/>
        <end position="277"/>
    </location>
</feature>
<dbReference type="AlphaFoldDB" id="A0A6C0GGD0"/>
<evidence type="ECO:0000259" key="3">
    <source>
        <dbReference type="SMART" id="SM00854"/>
    </source>
</evidence>
<reference evidence="4 5" key="1">
    <citation type="submission" date="2020-01" db="EMBL/GenBank/DDBJ databases">
        <authorList>
            <person name="Kim M.K."/>
        </authorList>
    </citation>
    <scope>NUCLEOTIDE SEQUENCE [LARGE SCALE GENOMIC DNA]</scope>
    <source>
        <strain evidence="4 5">172606-1</strain>
    </source>
</reference>
<dbReference type="CDD" id="cd07381">
    <property type="entry name" value="MPP_CapA"/>
    <property type="match status" value="1"/>
</dbReference>
<evidence type="ECO:0000256" key="2">
    <source>
        <dbReference type="SAM" id="SignalP"/>
    </source>
</evidence>
<comment type="similarity">
    <text evidence="1">Belongs to the CapA family.</text>
</comment>
<dbReference type="RefSeq" id="WP_162442936.1">
    <property type="nucleotide sequence ID" value="NZ_CP048222.1"/>
</dbReference>
<evidence type="ECO:0000256" key="1">
    <source>
        <dbReference type="ARBA" id="ARBA00005662"/>
    </source>
</evidence>
<feature type="chain" id="PRO_5025332752" evidence="2">
    <location>
        <begin position="28"/>
        <end position="356"/>
    </location>
</feature>
<organism evidence="4 5">
    <name type="scientific">Rhodocytophaga rosea</name>
    <dbReference type="NCBI Taxonomy" id="2704465"/>
    <lineage>
        <taxon>Bacteria</taxon>
        <taxon>Pseudomonadati</taxon>
        <taxon>Bacteroidota</taxon>
        <taxon>Cytophagia</taxon>
        <taxon>Cytophagales</taxon>
        <taxon>Rhodocytophagaceae</taxon>
        <taxon>Rhodocytophaga</taxon>
    </lineage>
</organism>
<dbReference type="PANTHER" id="PTHR33393:SF11">
    <property type="entry name" value="POLYGLUTAMINE SYNTHESIS ACCESSORY PROTEIN RV0574C-RELATED"/>
    <property type="match status" value="1"/>
</dbReference>
<protein>
    <submittedName>
        <fullName evidence="4">CapA family protein</fullName>
    </submittedName>
</protein>
<dbReference type="Pfam" id="PF09587">
    <property type="entry name" value="PGA_cap"/>
    <property type="match status" value="1"/>
</dbReference>
<feature type="signal peptide" evidence="2">
    <location>
        <begin position="1"/>
        <end position="27"/>
    </location>
</feature>
<keyword evidence="2" id="KW-0732">Signal</keyword>
<dbReference type="InterPro" id="IPR019079">
    <property type="entry name" value="Capsule_synth_CapA"/>
</dbReference>
<dbReference type="EMBL" id="CP048222">
    <property type="protein sequence ID" value="QHT66884.1"/>
    <property type="molecule type" value="Genomic_DNA"/>
</dbReference>
<dbReference type="InterPro" id="IPR052169">
    <property type="entry name" value="CW_Biosynth-Accessory"/>
</dbReference>
<dbReference type="Proteomes" id="UP000480178">
    <property type="component" value="Chromosome"/>
</dbReference>
<dbReference type="SMART" id="SM00854">
    <property type="entry name" value="PGA_cap"/>
    <property type="match status" value="1"/>
</dbReference>
<gene>
    <name evidence="4" type="ORF">GXP67_09550</name>
</gene>
<evidence type="ECO:0000313" key="4">
    <source>
        <dbReference type="EMBL" id="QHT66884.1"/>
    </source>
</evidence>
<dbReference type="KEGG" id="rhoz:GXP67_09550"/>
<evidence type="ECO:0000313" key="5">
    <source>
        <dbReference type="Proteomes" id="UP000480178"/>
    </source>
</evidence>
<accession>A0A6C0GGD0</accession>
<dbReference type="PANTHER" id="PTHR33393">
    <property type="entry name" value="POLYGLUTAMINE SYNTHESIS ACCESSORY PROTEIN RV0574C-RELATED"/>
    <property type="match status" value="1"/>
</dbReference>
<dbReference type="Gene3D" id="3.60.21.10">
    <property type="match status" value="1"/>
</dbReference>
<proteinExistence type="inferred from homology"/>
<keyword evidence="5" id="KW-1185">Reference proteome</keyword>
<sequence length="356" mass="39563">MKQFQHLLYNYFLIPALACLFSTHTFAQSSDTLTIIGVGDIMIGTNFPSPIYLPPQDGAAMLEPVKEILQDADVTFGNLEGTLLDSGGKVKSCKDTTICYAFRSPTRYGKYLQDVGFDMVSLANNHSGDFGPEGRMSTMKTLDSLQIKYAGLLTTPVTTFVKDSITYGLAAFAPNEGTCDIRNIPEAQRIIRELDQMVDIVIVSFHGGAEGSRFQHVTRKKEIFYEEDRGNVYEFAHKMIDAGADIIFGHGPHVTRSVDYYKNRFIIYSMGNFCTYARFNLKGENGLAPIVKVYINKEGEFLKAEITATKQVGEGGPQVDPENKVIQTLQRLLASDFPEAPLKISNEGTITKYTHK</sequence>
<dbReference type="InterPro" id="IPR029052">
    <property type="entry name" value="Metallo-depent_PP-like"/>
</dbReference>
<name>A0A6C0GGD0_9BACT</name>